<dbReference type="EMBL" id="UASS01000039">
    <property type="protein sequence ID" value="SPX62702.1"/>
    <property type="molecule type" value="Genomic_DNA"/>
</dbReference>
<dbReference type="OrthoDB" id="5652079at2"/>
<dbReference type="STRING" id="453.Lfee_1402"/>
<evidence type="ECO:0000256" key="1">
    <source>
        <dbReference type="SAM" id="SignalP"/>
    </source>
</evidence>
<dbReference type="Proteomes" id="UP000251942">
    <property type="component" value="Unassembled WGS sequence"/>
</dbReference>
<dbReference type="RefSeq" id="WP_058445275.1">
    <property type="nucleotide sequence ID" value="NZ_CAAAHT010000017.1"/>
</dbReference>
<protein>
    <submittedName>
        <fullName evidence="2">Uncharacterized protein</fullName>
    </submittedName>
</protein>
<evidence type="ECO:0000313" key="7">
    <source>
        <dbReference type="Proteomes" id="UP000254033"/>
    </source>
</evidence>
<evidence type="ECO:0000313" key="4">
    <source>
        <dbReference type="EMBL" id="STX39064.1"/>
    </source>
</evidence>
<dbReference type="PATRIC" id="fig|453.4.peg.1531"/>
<keyword evidence="5" id="KW-1185">Reference proteome</keyword>
<dbReference type="Proteomes" id="UP000054698">
    <property type="component" value="Unassembled WGS sequence"/>
</dbReference>
<accession>A0A0W0TUC5</accession>
<dbReference type="Proteomes" id="UP000254033">
    <property type="component" value="Unassembled WGS sequence"/>
</dbReference>
<evidence type="ECO:0000313" key="6">
    <source>
        <dbReference type="Proteomes" id="UP000251942"/>
    </source>
</evidence>
<proteinExistence type="predicted"/>
<reference evidence="2 5" key="1">
    <citation type="submission" date="2015-11" db="EMBL/GenBank/DDBJ databases">
        <title>Genomic analysis of 38 Legionella species identifies large and diverse effector repertoires.</title>
        <authorList>
            <person name="Burstein D."/>
            <person name="Amaro F."/>
            <person name="Zusman T."/>
            <person name="Lifshitz Z."/>
            <person name="Cohen O."/>
            <person name="Gilbert J.A."/>
            <person name="Pupko T."/>
            <person name="Shuman H.A."/>
            <person name="Segal G."/>
        </authorList>
    </citation>
    <scope>NUCLEOTIDE SEQUENCE [LARGE SCALE GENOMIC DNA]</scope>
    <source>
        <strain evidence="2 5">WO-44C</strain>
    </source>
</reference>
<gene>
    <name evidence="2" type="ORF">Lfee_1402</name>
    <name evidence="4" type="ORF">NCTC11978_02255</name>
    <name evidence="3" type="ORF">NCTC12022_03467</name>
</gene>
<feature type="signal peptide" evidence="1">
    <location>
        <begin position="1"/>
        <end position="22"/>
    </location>
</feature>
<keyword evidence="1" id="KW-0732">Signal</keyword>
<dbReference type="EMBL" id="UGNY01000001">
    <property type="protein sequence ID" value="STX39064.1"/>
    <property type="molecule type" value="Genomic_DNA"/>
</dbReference>
<evidence type="ECO:0000313" key="3">
    <source>
        <dbReference type="EMBL" id="SPX62702.1"/>
    </source>
</evidence>
<feature type="chain" id="PRO_5036003076" evidence="1">
    <location>
        <begin position="23"/>
        <end position="78"/>
    </location>
</feature>
<evidence type="ECO:0000313" key="5">
    <source>
        <dbReference type="Proteomes" id="UP000054698"/>
    </source>
</evidence>
<organism evidence="2 5">
    <name type="scientific">Legionella feeleii</name>
    <dbReference type="NCBI Taxonomy" id="453"/>
    <lineage>
        <taxon>Bacteria</taxon>
        <taxon>Pseudomonadati</taxon>
        <taxon>Pseudomonadota</taxon>
        <taxon>Gammaproteobacteria</taxon>
        <taxon>Legionellales</taxon>
        <taxon>Legionellaceae</taxon>
        <taxon>Legionella</taxon>
    </lineage>
</organism>
<dbReference type="AlphaFoldDB" id="A0A0W0TUC5"/>
<reference evidence="6 7" key="2">
    <citation type="submission" date="2018-06" db="EMBL/GenBank/DDBJ databases">
        <authorList>
            <consortium name="Pathogen Informatics"/>
            <person name="Doyle S."/>
        </authorList>
    </citation>
    <scope>NUCLEOTIDE SEQUENCE [LARGE SCALE GENOMIC DNA]</scope>
    <source>
        <strain evidence="4 7">NCTC11978</strain>
        <strain evidence="3 6">NCTC12022</strain>
    </source>
</reference>
<dbReference type="EMBL" id="LNYB01000051">
    <property type="protein sequence ID" value="KTC99236.1"/>
    <property type="molecule type" value="Genomic_DNA"/>
</dbReference>
<name>A0A0W0TUC5_9GAMM</name>
<sequence length="78" mass="8726">MKRVFLPILLFLGVAFSPFTFADATKTSNDCQDQLVGVSLKTADGQNIKVFVHKDDVDKVKQLKQGEKVELYGYGINF</sequence>
<evidence type="ECO:0000313" key="2">
    <source>
        <dbReference type="EMBL" id="KTC99236.1"/>
    </source>
</evidence>